<dbReference type="Proteomes" id="UP000777661">
    <property type="component" value="Unassembled WGS sequence"/>
</dbReference>
<protein>
    <recommendedName>
        <fullName evidence="3">Porin family protein</fullName>
    </recommendedName>
</protein>
<gene>
    <name evidence="1" type="ORF">KVG22_17015</name>
</gene>
<dbReference type="EMBL" id="JAHSQO010000005">
    <property type="protein sequence ID" value="MBY8918308.1"/>
    <property type="molecule type" value="Genomic_DNA"/>
</dbReference>
<comment type="caution">
    <text evidence="1">The sequence shown here is derived from an EMBL/GenBank/DDBJ whole genome shotgun (WGS) entry which is preliminary data.</text>
</comment>
<evidence type="ECO:0000313" key="2">
    <source>
        <dbReference type="Proteomes" id="UP000777661"/>
    </source>
</evidence>
<sequence length="58" mass="6173">MNAAAGGIEIYRGFGYGAVPVVGGNGATFDRSFNNGWSLSAGFSRNGNRGIEVRYVWK</sequence>
<reference evidence="1 2" key="1">
    <citation type="submission" date="2021-06" db="EMBL/GenBank/DDBJ databases">
        <title>Nitratireductor porphyridii sp. nov., isolated from a small marine red alga, Porphyridium purpureum in South Korea.</title>
        <authorList>
            <person name="Kim K.H."/>
            <person name="Kristyanto S."/>
            <person name="Jeon C.O."/>
        </authorList>
    </citation>
    <scope>NUCLEOTIDE SEQUENCE [LARGE SCALE GENOMIC DNA]</scope>
    <source>
        <strain evidence="1 2">R6</strain>
    </source>
</reference>
<accession>A0ABS7RF47</accession>
<name>A0ABS7RF47_9HYPH</name>
<evidence type="ECO:0000313" key="1">
    <source>
        <dbReference type="EMBL" id="MBY8918308.1"/>
    </source>
</evidence>
<organism evidence="1 2">
    <name type="scientific">Nitratireductor rhodophyticola</name>
    <dbReference type="NCBI Taxonomy" id="2854036"/>
    <lineage>
        <taxon>Bacteria</taxon>
        <taxon>Pseudomonadati</taxon>
        <taxon>Pseudomonadota</taxon>
        <taxon>Alphaproteobacteria</taxon>
        <taxon>Hyphomicrobiales</taxon>
        <taxon>Phyllobacteriaceae</taxon>
        <taxon>Nitratireductor</taxon>
    </lineage>
</organism>
<keyword evidence="2" id="KW-1185">Reference proteome</keyword>
<evidence type="ECO:0008006" key="3">
    <source>
        <dbReference type="Google" id="ProtNLM"/>
    </source>
</evidence>
<dbReference type="RefSeq" id="WP_171900082.1">
    <property type="nucleotide sequence ID" value="NZ_CBDDPV010000002.1"/>
</dbReference>
<proteinExistence type="predicted"/>